<dbReference type="Proteomes" id="UP000282597">
    <property type="component" value="Chromosome"/>
</dbReference>
<feature type="compositionally biased region" description="Polar residues" evidence="1">
    <location>
        <begin position="47"/>
        <end position="71"/>
    </location>
</feature>
<gene>
    <name evidence="2" type="ORF">MCB1EB_0379</name>
</gene>
<feature type="region of interest" description="Disordered" evidence="1">
    <location>
        <begin position="41"/>
        <end position="78"/>
    </location>
</feature>
<accession>A0A2Z6ET29</accession>
<reference evidence="2 3" key="1">
    <citation type="journal article" date="2018" name="Microbes Environ.">
        <title>Comparative Genomic Insights into Endofungal Lifestyles of Two Bacterial Endosymbionts, Mycoavidus cysteinexigens and Burkholderia rhizoxinica.</title>
        <authorList>
            <person name="Sharmin D."/>
            <person name="Guo Y."/>
            <person name="Nishizawa T."/>
            <person name="Ohshima S."/>
            <person name="Sato Y."/>
            <person name="Takashima Y."/>
            <person name="Narisawa K."/>
            <person name="Ohta H."/>
        </authorList>
    </citation>
    <scope>NUCLEOTIDE SEQUENCE [LARGE SCALE GENOMIC DNA]</scope>
    <source>
        <strain evidence="2 3">B1-EB</strain>
    </source>
</reference>
<organism evidence="2 3">
    <name type="scientific">Mycoavidus cysteinexigens</name>
    <dbReference type="NCBI Taxonomy" id="1553431"/>
    <lineage>
        <taxon>Bacteria</taxon>
        <taxon>Pseudomonadati</taxon>
        <taxon>Pseudomonadota</taxon>
        <taxon>Betaproteobacteria</taxon>
        <taxon>Burkholderiales</taxon>
        <taxon>Burkholderiaceae</taxon>
        <taxon>Mycoavidus</taxon>
    </lineage>
</organism>
<dbReference type="AlphaFoldDB" id="A0A2Z6ET29"/>
<keyword evidence="3" id="KW-1185">Reference proteome</keyword>
<evidence type="ECO:0000313" key="3">
    <source>
        <dbReference type="Proteomes" id="UP000282597"/>
    </source>
</evidence>
<dbReference type="KEGG" id="mcys:MCB1EB_0379"/>
<name>A0A2Z6ET29_9BURK</name>
<protein>
    <submittedName>
        <fullName evidence="2">Uncharacterized protein</fullName>
    </submittedName>
</protein>
<evidence type="ECO:0000313" key="2">
    <source>
        <dbReference type="EMBL" id="BBE08540.1"/>
    </source>
</evidence>
<dbReference type="EMBL" id="AP018150">
    <property type="protein sequence ID" value="BBE08540.1"/>
    <property type="molecule type" value="Genomic_DNA"/>
</dbReference>
<proteinExistence type="predicted"/>
<evidence type="ECO:0000256" key="1">
    <source>
        <dbReference type="SAM" id="MobiDB-lite"/>
    </source>
</evidence>
<sequence length="78" mass="8354">MKGMSDKMDNFVTQDQLASTMEQAIERSAVKIVEKLGPRDSVDSAVSALSRTGSVDNLNNRRNQASASPVISENMPAG</sequence>
<dbReference type="RefSeq" id="WP_045363278.1">
    <property type="nucleotide sequence ID" value="NZ_AP018150.1"/>
</dbReference>